<dbReference type="Pfam" id="PF18980">
    <property type="entry name" value="DUF5716_C"/>
    <property type="match status" value="1"/>
</dbReference>
<evidence type="ECO:0000259" key="1">
    <source>
        <dbReference type="Pfam" id="PF18980"/>
    </source>
</evidence>
<organism evidence="2 3">
    <name type="scientific">Candidatus Mediterraneibacter faecigallinarum</name>
    <dbReference type="NCBI Taxonomy" id="2838669"/>
    <lineage>
        <taxon>Bacteria</taxon>
        <taxon>Bacillati</taxon>
        <taxon>Bacillota</taxon>
        <taxon>Clostridia</taxon>
        <taxon>Lachnospirales</taxon>
        <taxon>Lachnospiraceae</taxon>
        <taxon>Mediterraneibacter</taxon>
    </lineage>
</organism>
<proteinExistence type="predicted"/>
<dbReference type="InterPro" id="IPR043770">
    <property type="entry name" value="DUF5716_C"/>
</dbReference>
<sequence length="150" mass="17677">KGACYTAYRKLYMHIENPVYLSENKLTDQITVNMRVDGQEMWYPIVSWGTHWYESNNQWEVIMEDVEDIEFHVESLIQGTMRTEKISLEKFPKRAEYSMRLQMETLFLDEKTCKITVKDVGFGDFFLPTDFRAEKIIHLGGNDGKFNSLS</sequence>
<protein>
    <recommendedName>
        <fullName evidence="1">DUF5716 domain-containing protein</fullName>
    </recommendedName>
</protein>
<accession>A0A9D2NWX4</accession>
<feature type="domain" description="DUF5716" evidence="1">
    <location>
        <begin position="1"/>
        <end position="139"/>
    </location>
</feature>
<feature type="non-terminal residue" evidence="2">
    <location>
        <position position="1"/>
    </location>
</feature>
<dbReference type="AlphaFoldDB" id="A0A9D2NWX4"/>
<reference evidence="2" key="2">
    <citation type="submission" date="2021-04" db="EMBL/GenBank/DDBJ databases">
        <authorList>
            <person name="Gilroy R."/>
        </authorList>
    </citation>
    <scope>NUCLEOTIDE SEQUENCE</scope>
    <source>
        <strain evidence="2">ChiGjej1B1-1692</strain>
    </source>
</reference>
<name>A0A9D2NWX4_9FIRM</name>
<evidence type="ECO:0000313" key="3">
    <source>
        <dbReference type="Proteomes" id="UP000823894"/>
    </source>
</evidence>
<evidence type="ECO:0000313" key="2">
    <source>
        <dbReference type="EMBL" id="HJC38918.1"/>
    </source>
</evidence>
<dbReference type="EMBL" id="DWWK01000115">
    <property type="protein sequence ID" value="HJC38918.1"/>
    <property type="molecule type" value="Genomic_DNA"/>
</dbReference>
<gene>
    <name evidence="2" type="ORF">H9757_07645</name>
</gene>
<dbReference type="Proteomes" id="UP000823894">
    <property type="component" value="Unassembled WGS sequence"/>
</dbReference>
<reference evidence="2" key="1">
    <citation type="journal article" date="2021" name="PeerJ">
        <title>Extensive microbial diversity within the chicken gut microbiome revealed by metagenomics and culture.</title>
        <authorList>
            <person name="Gilroy R."/>
            <person name="Ravi A."/>
            <person name="Getino M."/>
            <person name="Pursley I."/>
            <person name="Horton D.L."/>
            <person name="Alikhan N.F."/>
            <person name="Baker D."/>
            <person name="Gharbi K."/>
            <person name="Hall N."/>
            <person name="Watson M."/>
            <person name="Adriaenssens E.M."/>
            <person name="Foster-Nyarko E."/>
            <person name="Jarju S."/>
            <person name="Secka A."/>
            <person name="Antonio M."/>
            <person name="Oren A."/>
            <person name="Chaudhuri R.R."/>
            <person name="La Ragione R."/>
            <person name="Hildebrand F."/>
            <person name="Pallen M.J."/>
        </authorList>
    </citation>
    <scope>NUCLEOTIDE SEQUENCE</scope>
    <source>
        <strain evidence="2">ChiGjej1B1-1692</strain>
    </source>
</reference>
<comment type="caution">
    <text evidence="2">The sequence shown here is derived from an EMBL/GenBank/DDBJ whole genome shotgun (WGS) entry which is preliminary data.</text>
</comment>